<evidence type="ECO:0000313" key="4">
    <source>
        <dbReference type="EMBL" id="KAK2998841.1"/>
    </source>
</evidence>
<gene>
    <name evidence="4" type="ORF">RJ639_023520</name>
</gene>
<feature type="region of interest" description="Disordered" evidence="3">
    <location>
        <begin position="63"/>
        <end position="111"/>
    </location>
</feature>
<dbReference type="EMBL" id="JAVXUP010003477">
    <property type="protein sequence ID" value="KAK2998841.1"/>
    <property type="molecule type" value="Genomic_DNA"/>
</dbReference>
<dbReference type="Pfam" id="PF03760">
    <property type="entry name" value="LEA_1"/>
    <property type="match status" value="1"/>
</dbReference>
<dbReference type="Proteomes" id="UP001188597">
    <property type="component" value="Unassembled WGS sequence"/>
</dbReference>
<dbReference type="AlphaFoldDB" id="A0AA88UZG2"/>
<comment type="caution">
    <text evidence="4">The sequence shown here is derived from an EMBL/GenBank/DDBJ whole genome shotgun (WGS) entry which is preliminary data.</text>
</comment>
<keyword evidence="5" id="KW-1185">Reference proteome</keyword>
<accession>A0AA88UZG2</accession>
<reference evidence="4" key="1">
    <citation type="submission" date="2022-12" db="EMBL/GenBank/DDBJ databases">
        <title>Draft genome assemblies for two species of Escallonia (Escalloniales).</title>
        <authorList>
            <person name="Chanderbali A."/>
            <person name="Dervinis C."/>
            <person name="Anghel I."/>
            <person name="Soltis D."/>
            <person name="Soltis P."/>
            <person name="Zapata F."/>
        </authorList>
    </citation>
    <scope>NUCLEOTIDE SEQUENCE</scope>
    <source>
        <strain evidence="4">UCBG64.0493</strain>
        <tissue evidence="4">Leaf</tissue>
    </source>
</reference>
<evidence type="ECO:0000256" key="3">
    <source>
        <dbReference type="SAM" id="MobiDB-lite"/>
    </source>
</evidence>
<sequence>MLERLTMHAFVSVINSFAYKLLSGKSPVAAVKETAASIAASAKAGLEKTKAVVEEKAMAGRGGWPEENVMNGFDTEEDSNDMEEDPGPIDEESEGIDLDGPEEEEEEIEPDSLIEFEWNGEGLGKVLGVRDFWEAKYIKVVGEIDRLESQLEKLKVDMGQQIKRLERSYWKKRSR</sequence>
<proteinExistence type="inferred from homology"/>
<feature type="coiled-coil region" evidence="2">
    <location>
        <begin position="137"/>
        <end position="164"/>
    </location>
</feature>
<comment type="similarity">
    <text evidence="1">Belongs to the LEA type 1 family.</text>
</comment>
<evidence type="ECO:0000313" key="5">
    <source>
        <dbReference type="Proteomes" id="UP001188597"/>
    </source>
</evidence>
<feature type="compositionally biased region" description="Acidic residues" evidence="3">
    <location>
        <begin position="74"/>
        <end position="111"/>
    </location>
</feature>
<keyword evidence="2" id="KW-0175">Coiled coil</keyword>
<name>A0AA88UZG2_9ASTE</name>
<evidence type="ECO:0000256" key="2">
    <source>
        <dbReference type="SAM" id="Coils"/>
    </source>
</evidence>
<evidence type="ECO:0000256" key="1">
    <source>
        <dbReference type="ARBA" id="ARBA00010975"/>
    </source>
</evidence>
<organism evidence="4 5">
    <name type="scientific">Escallonia herrerae</name>
    <dbReference type="NCBI Taxonomy" id="1293975"/>
    <lineage>
        <taxon>Eukaryota</taxon>
        <taxon>Viridiplantae</taxon>
        <taxon>Streptophyta</taxon>
        <taxon>Embryophyta</taxon>
        <taxon>Tracheophyta</taxon>
        <taxon>Spermatophyta</taxon>
        <taxon>Magnoliopsida</taxon>
        <taxon>eudicotyledons</taxon>
        <taxon>Gunneridae</taxon>
        <taxon>Pentapetalae</taxon>
        <taxon>asterids</taxon>
        <taxon>campanulids</taxon>
        <taxon>Escalloniales</taxon>
        <taxon>Escalloniaceae</taxon>
        <taxon>Escallonia</taxon>
    </lineage>
</organism>
<protein>
    <submittedName>
        <fullName evidence="4">Uncharacterized protein</fullName>
    </submittedName>
</protein>
<dbReference type="InterPro" id="IPR005513">
    <property type="entry name" value="LEA_1"/>
</dbReference>
<dbReference type="GO" id="GO:0009793">
    <property type="term" value="P:embryo development ending in seed dormancy"/>
    <property type="evidence" value="ECO:0007669"/>
    <property type="project" value="InterPro"/>
</dbReference>